<dbReference type="InterPro" id="IPR013899">
    <property type="entry name" value="DUF1771"/>
</dbReference>
<dbReference type="CDD" id="cd14279">
    <property type="entry name" value="CUE"/>
    <property type="match status" value="2"/>
</dbReference>
<dbReference type="PROSITE" id="PS51140">
    <property type="entry name" value="CUE"/>
    <property type="match status" value="1"/>
</dbReference>
<sequence>MGDWPPMQTTPGRQEKEKTYLTLVDMFVDVVEPEIIQMVLQNRNWDLDAALEDIMILSNTPHSDKARSVKNNISSKTTGLSQTREAKYSNIQGSNLQNASLPSNSSMAVEFEKMIDLSQDGVGKRNGKKSKSQDHNKTPNSKTATDLKKNSQINMAPFLEQYNYVKRIRGAYDRCLMLIKDGVKLMVILRGPPGSGKSYLAQKILTESGIDPAVHKSHIFSSDDFFVRKNVYVYVPDQLSQAHMWNQHNVVTAIREEVSPIIIDNTNTQAWEMRVYAEAAVSGGYDIEILEPSTWWFAKVNELTKRNTHGVPKAKIRSMIDRYEMNITPQYLLQQFELRYSLSSVPPQPTRNTKWKDKLSSQRNNKPKKKKELSSQSNLVNFNEMMTSFWESTDMMKIPSVKSTFPLQNENVQNLTMAETPVNESQVTIQTDLLKPLNGELGCEEYFNGGNGSQTLPGNLISFEDIQKDYQTNLLLKKNTKVMEPIPLPFPTTSSLELNVPTAFSSTIYAAEMQETSSSINNRSSASSNNFDFMAETNKLLAALSKSTVSNKKEETLTLEKVPKLPEEDRISADNKMNVSQNDKQNHMSESNDTSSSTSVSSETFEEKITNARELVDSIIVKAIDGTEEGKTQKPYEADEIKVDFSSKQEFFAGTVINDKSISVEKNVTFNHLSIGQKDAALLESISEEGTKPLSSQYQLRDIDIQERFTALLSNFKTDSAQNNEEINQEIKSYNTQYQLKDVDIQDRFTTLLNDFVEDLAQEKNERISDYNRNVNSQSGFTFVQNDQEDMEKTSLQDKSDTLYFSNASEETKEKWVTFKTAENSVTPEQMLHNSYEIFPLEKNTGDSTGTSSTDVLPCNESDIDSLGKTNATVLIVKDSSNTVQPLWENSFPGHQACGLDNRSEEKDKLDTDLHKNQHSDSFNDWENENSAWDSECKKITNSEAPHPKPARNLSRPRFLTSTVSTLQPSNNESVFSVESWDTVSNPKENWNNIESVLKTSASRNEMAILPQRSRLNNKQSVDSSTNTSYLDVICDDEEIPNGMKILKCNPRNIITDKCNEVKSLVTETLYLDKGTMTHENPSDSVKSFDINQITSLFPHIPEKYILDVVEKCQGDIDWAVDLLLDSEHSFYPFSEEAGSSSVHNEDNFRTKEYPAIQTETYKCVQGKSSPKRESRISNTQEHAELKRTIENSVVIGKEHYSDKILKVIKKKHPEYVSLIENDQAKQENVLVEPVQNNDLCKNQKEMNTNLEDNNDDTESTSSGCSKSSSGSENEDNTVELILNDDLILQLQQKFGNPNLPGEMNSSPVVKLPVSLARQLYGYIMDSLQTDIDEQQNVIENMIAQDEEVAKLLQYQEENSLRIPHLQEIMDMEVALAVHKADQEEWKEKSRDTVAARLSKNILLEKFPHVDPIMLTDLLHIHNFSLHDTIASLHLALGVKEGTRESTSPTRHGQTKEARTTFIMVSGQGKDDTDTEDVLSEAQTHRDNAASYYSLRMECLNKAHEAFRSGNKPVATYYSQLAEAHKNKVEQCNLRAAACLLANHKSGTDTLDLHFLHVTEAEVVLDMFLDEAISRLGERGRTHQRVFLITGRGLRSHGGISRIKPMVQRKLAARSIVFSEINPGMLSALVRTSTPLSHSS</sequence>
<protein>
    <recommendedName>
        <fullName evidence="6">Smr domain-containing protein</fullName>
    </recommendedName>
</protein>
<reference evidence="5" key="1">
    <citation type="submission" date="2015-11" db="EMBL/GenBank/DDBJ databases">
        <title>De novo transcriptome assembly of four potential Pierce s Disease insect vectors from Arizona vineyards.</title>
        <authorList>
            <person name="Tassone E.E."/>
        </authorList>
    </citation>
    <scope>NUCLEOTIDE SEQUENCE</scope>
</reference>
<feature type="region of interest" description="Disordered" evidence="2">
    <location>
        <begin position="344"/>
        <end position="377"/>
    </location>
</feature>
<dbReference type="SMART" id="SM00463">
    <property type="entry name" value="SMR"/>
    <property type="match status" value="1"/>
</dbReference>
<dbReference type="Gene3D" id="1.10.8.10">
    <property type="entry name" value="DNA helicase RuvA subunit, C-terminal domain"/>
    <property type="match status" value="1"/>
</dbReference>
<dbReference type="PROSITE" id="PS50828">
    <property type="entry name" value="SMR"/>
    <property type="match status" value="1"/>
</dbReference>
<dbReference type="InterPro" id="IPR052772">
    <property type="entry name" value="Endo/PolyKinase_Domain-Protein"/>
</dbReference>
<keyword evidence="1" id="KW-0175">Coiled coil</keyword>
<dbReference type="EMBL" id="GECZ01031876">
    <property type="protein sequence ID" value="JAS37893.1"/>
    <property type="molecule type" value="Transcribed_RNA"/>
</dbReference>
<feature type="region of interest" description="Disordered" evidence="2">
    <location>
        <begin position="1248"/>
        <end position="1276"/>
    </location>
</feature>
<evidence type="ECO:0000259" key="3">
    <source>
        <dbReference type="PROSITE" id="PS50828"/>
    </source>
</evidence>
<dbReference type="Gene3D" id="3.30.1370.110">
    <property type="match status" value="1"/>
</dbReference>
<dbReference type="SUPFAM" id="SSF160443">
    <property type="entry name" value="SMR domain-like"/>
    <property type="match status" value="1"/>
</dbReference>
<feature type="coiled-coil region" evidence="1">
    <location>
        <begin position="717"/>
        <end position="774"/>
    </location>
</feature>
<feature type="domain" description="Smr" evidence="3">
    <location>
        <begin position="1551"/>
        <end position="1634"/>
    </location>
</feature>
<evidence type="ECO:0000256" key="2">
    <source>
        <dbReference type="SAM" id="MobiDB-lite"/>
    </source>
</evidence>
<dbReference type="GO" id="GO:0005634">
    <property type="term" value="C:nucleus"/>
    <property type="evidence" value="ECO:0007669"/>
    <property type="project" value="TreeGrafter"/>
</dbReference>
<evidence type="ECO:0000313" key="5">
    <source>
        <dbReference type="EMBL" id="JAS37893.1"/>
    </source>
</evidence>
<dbReference type="SUPFAM" id="SSF52540">
    <property type="entry name" value="P-loop containing nucleoside triphosphate hydrolases"/>
    <property type="match status" value="1"/>
</dbReference>
<dbReference type="InterPro" id="IPR003892">
    <property type="entry name" value="CUE"/>
</dbReference>
<dbReference type="GO" id="GO:0004519">
    <property type="term" value="F:endonuclease activity"/>
    <property type="evidence" value="ECO:0007669"/>
    <property type="project" value="TreeGrafter"/>
</dbReference>
<dbReference type="SMART" id="SM01162">
    <property type="entry name" value="DUF1771"/>
    <property type="match status" value="1"/>
</dbReference>
<dbReference type="InterPro" id="IPR027417">
    <property type="entry name" value="P-loop_NTPase"/>
</dbReference>
<dbReference type="InterPro" id="IPR009060">
    <property type="entry name" value="UBA-like_sf"/>
</dbReference>
<dbReference type="Gene3D" id="3.40.50.300">
    <property type="entry name" value="P-loop containing nucleotide triphosphate hydrolases"/>
    <property type="match status" value="1"/>
</dbReference>
<evidence type="ECO:0000256" key="1">
    <source>
        <dbReference type="SAM" id="Coils"/>
    </source>
</evidence>
<feature type="region of interest" description="Disordered" evidence="2">
    <location>
        <begin position="552"/>
        <end position="606"/>
    </location>
</feature>
<dbReference type="GO" id="GO:0043130">
    <property type="term" value="F:ubiquitin binding"/>
    <property type="evidence" value="ECO:0007669"/>
    <property type="project" value="InterPro"/>
</dbReference>
<dbReference type="SUPFAM" id="SSF46934">
    <property type="entry name" value="UBA-like"/>
    <property type="match status" value="1"/>
</dbReference>
<feature type="compositionally biased region" description="Low complexity" evidence="2">
    <location>
        <begin position="1260"/>
        <end position="1272"/>
    </location>
</feature>
<dbReference type="Pfam" id="PF02845">
    <property type="entry name" value="CUE"/>
    <property type="match status" value="1"/>
</dbReference>
<dbReference type="Pfam" id="PF08590">
    <property type="entry name" value="DUF1771"/>
    <property type="match status" value="1"/>
</dbReference>
<feature type="compositionally biased region" description="Polar residues" evidence="2">
    <location>
        <begin position="69"/>
        <end position="84"/>
    </location>
</feature>
<dbReference type="Pfam" id="PF13671">
    <property type="entry name" value="AAA_33"/>
    <property type="match status" value="1"/>
</dbReference>
<proteinExistence type="predicted"/>
<accession>A0A1B6EIZ0</accession>
<evidence type="ECO:0000259" key="4">
    <source>
        <dbReference type="PROSITE" id="PS51140"/>
    </source>
</evidence>
<gene>
    <name evidence="5" type="ORF">g.36357</name>
</gene>
<feature type="compositionally biased region" description="Basic and acidic residues" evidence="2">
    <location>
        <begin position="552"/>
        <end position="573"/>
    </location>
</feature>
<feature type="compositionally biased region" description="Polar residues" evidence="2">
    <location>
        <begin position="138"/>
        <end position="149"/>
    </location>
</feature>
<name>A0A1B6EIZ0_9HEMI</name>
<dbReference type="InterPro" id="IPR002625">
    <property type="entry name" value="Smr_dom"/>
</dbReference>
<feature type="compositionally biased region" description="Low complexity" evidence="2">
    <location>
        <begin position="589"/>
        <end position="603"/>
    </location>
</feature>
<dbReference type="PANTHER" id="PTHR46535">
    <property type="entry name" value="NEDD4-BINDING PROTEIN 2"/>
    <property type="match status" value="1"/>
</dbReference>
<dbReference type="PANTHER" id="PTHR46535:SF1">
    <property type="entry name" value="NEDD4-BINDING PROTEIN 2"/>
    <property type="match status" value="1"/>
</dbReference>
<dbReference type="InterPro" id="IPR036063">
    <property type="entry name" value="Smr_dom_sf"/>
</dbReference>
<evidence type="ECO:0008006" key="6">
    <source>
        <dbReference type="Google" id="ProtNLM"/>
    </source>
</evidence>
<feature type="region of interest" description="Disordered" evidence="2">
    <location>
        <begin position="120"/>
        <end position="149"/>
    </location>
</feature>
<organism evidence="5">
    <name type="scientific">Cuerna arida</name>
    <dbReference type="NCBI Taxonomy" id="1464854"/>
    <lineage>
        <taxon>Eukaryota</taxon>
        <taxon>Metazoa</taxon>
        <taxon>Ecdysozoa</taxon>
        <taxon>Arthropoda</taxon>
        <taxon>Hexapoda</taxon>
        <taxon>Insecta</taxon>
        <taxon>Pterygota</taxon>
        <taxon>Neoptera</taxon>
        <taxon>Paraneoptera</taxon>
        <taxon>Hemiptera</taxon>
        <taxon>Auchenorrhyncha</taxon>
        <taxon>Membracoidea</taxon>
        <taxon>Cicadellidae</taxon>
        <taxon>Cicadellinae</taxon>
        <taxon>Proconiini</taxon>
        <taxon>Cuerna</taxon>
    </lineage>
</organism>
<feature type="domain" description="CUE" evidence="4">
    <location>
        <begin position="1086"/>
        <end position="1129"/>
    </location>
</feature>
<feature type="region of interest" description="Disordered" evidence="2">
    <location>
        <begin position="63"/>
        <end position="84"/>
    </location>
</feature>